<protein>
    <submittedName>
        <fullName evidence="2">Uncharacterized protein</fullName>
    </submittedName>
</protein>
<dbReference type="HOGENOM" id="CLU_2015232_0_0_1"/>
<dbReference type="EMBL" id="AFBI03000053">
    <property type="protein sequence ID" value="EJW02868.1"/>
    <property type="molecule type" value="Genomic_DNA"/>
</dbReference>
<keyword evidence="3" id="KW-1185">Reference proteome</keyword>
<sequence length="123" mass="14152">MYAILSFYLHFYFPFSITNHGLKTIQNEEQQLKGFFQFISFNSPIKKNSGYICSRYQDSPQWPSTQRSHPPNRPGTLPNSKSCGQTDGHRHIISRSEEVSLFNSIIKYGIGHGHTTYIIIVLI</sequence>
<proteinExistence type="predicted"/>
<organism evidence="2 3">
    <name type="scientific">Edhazardia aedis (strain USNM 41457)</name>
    <name type="common">Microsporidian parasite</name>
    <dbReference type="NCBI Taxonomy" id="1003232"/>
    <lineage>
        <taxon>Eukaryota</taxon>
        <taxon>Fungi</taxon>
        <taxon>Fungi incertae sedis</taxon>
        <taxon>Microsporidia</taxon>
        <taxon>Edhazardia</taxon>
    </lineage>
</organism>
<reference evidence="2 3" key="1">
    <citation type="submission" date="2011-08" db="EMBL/GenBank/DDBJ databases">
        <authorList>
            <person name="Liu Z.J."/>
            <person name="Shi F.L."/>
            <person name="Lu J.Q."/>
            <person name="Li M."/>
            <person name="Wang Z.L."/>
        </authorList>
    </citation>
    <scope>NUCLEOTIDE SEQUENCE [LARGE SCALE GENOMIC DNA]</scope>
    <source>
        <strain evidence="2 3">USNM 41457</strain>
    </source>
</reference>
<accession>J8ZT69</accession>
<name>J8ZT69_EDHAE</name>
<gene>
    <name evidence="2" type="ORF">EDEG_02748</name>
</gene>
<feature type="region of interest" description="Disordered" evidence="1">
    <location>
        <begin position="57"/>
        <end position="88"/>
    </location>
</feature>
<dbReference type="InParanoid" id="J8ZT69"/>
<evidence type="ECO:0000313" key="3">
    <source>
        <dbReference type="Proteomes" id="UP000003163"/>
    </source>
</evidence>
<evidence type="ECO:0000256" key="1">
    <source>
        <dbReference type="SAM" id="MobiDB-lite"/>
    </source>
</evidence>
<dbReference type="VEuPathDB" id="MicrosporidiaDB:EDEG_02748"/>
<dbReference type="AlphaFoldDB" id="J8ZT69"/>
<evidence type="ECO:0000313" key="2">
    <source>
        <dbReference type="EMBL" id="EJW02868.1"/>
    </source>
</evidence>
<comment type="caution">
    <text evidence="2">The sequence shown here is derived from an EMBL/GenBank/DDBJ whole genome shotgun (WGS) entry which is preliminary data.</text>
</comment>
<dbReference type="Proteomes" id="UP000003163">
    <property type="component" value="Unassembled WGS sequence"/>
</dbReference>
<feature type="compositionally biased region" description="Polar residues" evidence="1">
    <location>
        <begin position="57"/>
        <end position="69"/>
    </location>
</feature>
<reference evidence="3" key="2">
    <citation type="submission" date="2015-07" db="EMBL/GenBank/DDBJ databases">
        <title>Contrasting host-pathogen interactions and genome evolution in two generalist and specialist microsporidian pathogens of mosquitoes.</title>
        <authorList>
            <consortium name="The Broad Institute Genomics Platform"/>
            <consortium name="The Broad Institute Genome Sequencing Center for Infectious Disease"/>
            <person name="Cuomo C.A."/>
            <person name="Sanscrainte N.D."/>
            <person name="Goldberg J.M."/>
            <person name="Heiman D."/>
            <person name="Young S."/>
            <person name="Zeng Q."/>
            <person name="Becnel J.J."/>
            <person name="Birren B.W."/>
        </authorList>
    </citation>
    <scope>NUCLEOTIDE SEQUENCE [LARGE SCALE GENOMIC DNA]</scope>
    <source>
        <strain evidence="3">USNM 41457</strain>
    </source>
</reference>